<accession>A0A565BL36</accession>
<dbReference type="Proteomes" id="UP000489600">
    <property type="component" value="Unassembled WGS sequence"/>
</dbReference>
<reference evidence="2" key="1">
    <citation type="submission" date="2019-07" db="EMBL/GenBank/DDBJ databases">
        <authorList>
            <person name="Dittberner H."/>
        </authorList>
    </citation>
    <scope>NUCLEOTIDE SEQUENCE [LARGE SCALE GENOMIC DNA]</scope>
</reference>
<name>A0A565BL36_9BRAS</name>
<protein>
    <submittedName>
        <fullName evidence="2">Uncharacterized protein</fullName>
    </submittedName>
</protein>
<sequence>MEVDEGSSNGRRRQKPKQKPKRQWQWQRRASVGMSFEKSVDNLSRAGRETLVLVNRKRRKLLNTIPYTLSNIFDNTCPQYCWLRFGWIAEERRKLSGRLYRLRDI</sequence>
<proteinExistence type="predicted"/>
<evidence type="ECO:0000313" key="2">
    <source>
        <dbReference type="EMBL" id="VVB02326.1"/>
    </source>
</evidence>
<dbReference type="EMBL" id="CABITT030000004">
    <property type="protein sequence ID" value="VVB02326.1"/>
    <property type="molecule type" value="Genomic_DNA"/>
</dbReference>
<dbReference type="AlphaFoldDB" id="A0A565BL36"/>
<feature type="compositionally biased region" description="Basic residues" evidence="1">
    <location>
        <begin position="10"/>
        <end position="22"/>
    </location>
</feature>
<organism evidence="2 3">
    <name type="scientific">Arabis nemorensis</name>
    <dbReference type="NCBI Taxonomy" id="586526"/>
    <lineage>
        <taxon>Eukaryota</taxon>
        <taxon>Viridiplantae</taxon>
        <taxon>Streptophyta</taxon>
        <taxon>Embryophyta</taxon>
        <taxon>Tracheophyta</taxon>
        <taxon>Spermatophyta</taxon>
        <taxon>Magnoliopsida</taxon>
        <taxon>eudicotyledons</taxon>
        <taxon>Gunneridae</taxon>
        <taxon>Pentapetalae</taxon>
        <taxon>rosids</taxon>
        <taxon>malvids</taxon>
        <taxon>Brassicales</taxon>
        <taxon>Brassicaceae</taxon>
        <taxon>Arabideae</taxon>
        <taxon>Arabis</taxon>
    </lineage>
</organism>
<feature type="region of interest" description="Disordered" evidence="1">
    <location>
        <begin position="1"/>
        <end position="25"/>
    </location>
</feature>
<evidence type="ECO:0000256" key="1">
    <source>
        <dbReference type="SAM" id="MobiDB-lite"/>
    </source>
</evidence>
<gene>
    <name evidence="2" type="ORF">ANE_LOCUS12770</name>
</gene>
<keyword evidence="3" id="KW-1185">Reference proteome</keyword>
<dbReference type="OrthoDB" id="1001247at2759"/>
<comment type="caution">
    <text evidence="2">The sequence shown here is derived from an EMBL/GenBank/DDBJ whole genome shotgun (WGS) entry which is preliminary data.</text>
</comment>
<evidence type="ECO:0000313" key="3">
    <source>
        <dbReference type="Proteomes" id="UP000489600"/>
    </source>
</evidence>